<comment type="function">
    <text evidence="8">Initiates the restart of stalled replication forks, which reloads the replicative helicase on sites other than the origin of replication. Recognizes and binds to abandoned replication forks and remodels them to uncover a helicase loading site. Promotes assembly of the primosome at these replication forks.</text>
</comment>
<dbReference type="GO" id="GO:0005524">
    <property type="term" value="F:ATP binding"/>
    <property type="evidence" value="ECO:0007669"/>
    <property type="project" value="UniProtKB-UniRule"/>
</dbReference>
<keyword evidence="7 8" id="KW-0238">DNA-binding</keyword>
<dbReference type="PANTHER" id="PTHR30580:SF0">
    <property type="entry name" value="PRIMOSOMAL PROTEIN N"/>
    <property type="match status" value="1"/>
</dbReference>
<keyword evidence="4 8" id="KW-0547">Nucleotide-binding</keyword>
<name>A0A2Z3YSJ5_9CORY</name>
<dbReference type="GO" id="GO:1990077">
    <property type="term" value="C:primosome complex"/>
    <property type="evidence" value="ECO:0007669"/>
    <property type="project" value="UniProtKB-UniRule"/>
</dbReference>
<evidence type="ECO:0000256" key="6">
    <source>
        <dbReference type="ARBA" id="ARBA00022840"/>
    </source>
</evidence>
<dbReference type="GO" id="GO:0008270">
    <property type="term" value="F:zinc ion binding"/>
    <property type="evidence" value="ECO:0007669"/>
    <property type="project" value="UniProtKB-UniRule"/>
</dbReference>
<dbReference type="SUPFAM" id="SSF52540">
    <property type="entry name" value="P-loop containing nucleoside triphosphate hydrolases"/>
    <property type="match status" value="1"/>
</dbReference>
<feature type="binding site" evidence="8">
    <location>
        <position position="443"/>
    </location>
    <ligand>
        <name>Zn(2+)</name>
        <dbReference type="ChEBI" id="CHEBI:29105"/>
        <label>2</label>
    </ligand>
</feature>
<evidence type="ECO:0000313" key="11">
    <source>
        <dbReference type="EMBL" id="AWT26150.1"/>
    </source>
</evidence>
<feature type="binding site" evidence="8">
    <location>
        <position position="413"/>
    </location>
    <ligand>
        <name>Zn(2+)</name>
        <dbReference type="ChEBI" id="CHEBI:29105"/>
        <label>1</label>
    </ligand>
</feature>
<evidence type="ECO:0000313" key="12">
    <source>
        <dbReference type="Proteomes" id="UP000247696"/>
    </source>
</evidence>
<dbReference type="InterPro" id="IPR041222">
    <property type="entry name" value="PriA_3primeBD"/>
</dbReference>
<dbReference type="GO" id="GO:0016787">
    <property type="term" value="F:hydrolase activity"/>
    <property type="evidence" value="ECO:0007669"/>
    <property type="project" value="UniProtKB-KW"/>
</dbReference>
<evidence type="ECO:0000256" key="1">
    <source>
        <dbReference type="ARBA" id="ARBA00022515"/>
    </source>
</evidence>
<dbReference type="KEGG" id="cpre:Csp1_13580"/>
<dbReference type="InterPro" id="IPR005259">
    <property type="entry name" value="PriA"/>
</dbReference>
<organism evidence="11 12">
    <name type="scientific">Corynebacterium provencense</name>
    <dbReference type="NCBI Taxonomy" id="1737425"/>
    <lineage>
        <taxon>Bacteria</taxon>
        <taxon>Bacillati</taxon>
        <taxon>Actinomycetota</taxon>
        <taxon>Actinomycetes</taxon>
        <taxon>Mycobacteriales</taxon>
        <taxon>Corynebacteriaceae</taxon>
        <taxon>Corynebacterium</taxon>
    </lineage>
</organism>
<dbReference type="STRING" id="1737425.GCA_900049755_02460"/>
<sequence length="703" mass="74879">MSDPVVEPPVTDPGSGPVTDRVALPVARVLPLLGMPHLDRLFDYSVPPDLDATAVAGTRVRVRFAGRLVDAVVVERRRATEHVGRLAPVTRVLGEAPVVPAQLWKLVNLLADRYAGVRSDIIRSAVPARHVSAEKAGLFGNGVSWEELYGDLVPAPDLADAARQAALDGWAGYRHADSLLAAVLSGRAARASWLWTPGEDWAGRTAEFAAAVAWAGGGVLLIVPDQRDVDRLRTALRRFLSAAQITELTAAVGPSARYRRYLSILAGQGRVVVGTRSAATVPVPGLRLIMLTGEADESLVDPRAPYIHARETLRLRAELEECGFIVGGPHRSAEVQQWVEEGFCPTLRPDPGHLRSRMPWIHALDDVHDPHAAHARVPAAGFRAVRGALDAGRPALVQVPRRGYAPALACRDCRTPARCRRCNGPLELPPGSDGDAPPRCRWCGAPEMNFTCGTCGGRHLRMTVVGTDRTAEELGRAFPGVPVVVSGGTGVRADVPAGPRIVVATPGAEPVAEGGYGAAVLLDPWLSLGRADLRASEGTLRQWMEASCLVVPRADGGEVLVVARTDLPEAQALIRWDPERSAAEELGQRRSAGFPPATVLVAVDGTDETVEELRELLVLPGELGDPEVLGPVELPPGVRPPAGLGEQERDRARRLILRTPAHTASGQDAAPLLGGALRAAKSVRATRRMTGPLRVVVDPVRVG</sequence>
<keyword evidence="3 8" id="KW-0479">Metal-binding</keyword>
<dbReference type="Pfam" id="PF17764">
    <property type="entry name" value="PriA_3primeBD"/>
    <property type="match status" value="1"/>
</dbReference>
<comment type="similarity">
    <text evidence="8">Belongs to the helicase family. PriA subfamily.</text>
</comment>
<feature type="binding site" evidence="8">
    <location>
        <position position="440"/>
    </location>
    <ligand>
        <name>Zn(2+)</name>
        <dbReference type="ChEBI" id="CHEBI:29105"/>
        <label>2</label>
    </ligand>
</feature>
<feature type="region of interest" description="Disordered" evidence="9">
    <location>
        <begin position="628"/>
        <end position="647"/>
    </location>
</feature>
<keyword evidence="6 8" id="KW-0067">ATP-binding</keyword>
<evidence type="ECO:0000256" key="3">
    <source>
        <dbReference type="ARBA" id="ARBA00022723"/>
    </source>
</evidence>
<dbReference type="InterPro" id="IPR042115">
    <property type="entry name" value="PriA_3primeBD_sf"/>
</dbReference>
<dbReference type="Gene3D" id="3.40.1440.60">
    <property type="entry name" value="PriA, 3(prime) DNA-binding domain"/>
    <property type="match status" value="1"/>
</dbReference>
<feature type="binding site" evidence="8">
    <location>
        <position position="410"/>
    </location>
    <ligand>
        <name>Zn(2+)</name>
        <dbReference type="ChEBI" id="CHEBI:29105"/>
        <label>1</label>
    </ligand>
</feature>
<evidence type="ECO:0000256" key="8">
    <source>
        <dbReference type="HAMAP-Rule" id="MF_00983"/>
    </source>
</evidence>
<dbReference type="InterPro" id="IPR027417">
    <property type="entry name" value="P-loop_NTPase"/>
</dbReference>
<evidence type="ECO:0000256" key="4">
    <source>
        <dbReference type="ARBA" id="ARBA00022741"/>
    </source>
</evidence>
<keyword evidence="5 8" id="KW-0862">Zinc</keyword>
<dbReference type="Gene3D" id="3.40.50.300">
    <property type="entry name" value="P-loop containing nucleotide triphosphate hydrolases"/>
    <property type="match status" value="1"/>
</dbReference>
<feature type="binding site" evidence="8">
    <location>
        <position position="419"/>
    </location>
    <ligand>
        <name>Zn(2+)</name>
        <dbReference type="ChEBI" id="CHEBI:29105"/>
        <label>2</label>
    </ligand>
</feature>
<dbReference type="PANTHER" id="PTHR30580">
    <property type="entry name" value="PRIMOSOMAL PROTEIN N"/>
    <property type="match status" value="1"/>
</dbReference>
<comment type="caution">
    <text evidence="8">As this protein does not have any detectable helicase domains, it probably does not have helicase activity.</text>
</comment>
<dbReference type="AlphaFoldDB" id="A0A2Z3YSJ5"/>
<keyword evidence="12" id="KW-1185">Reference proteome</keyword>
<evidence type="ECO:0000256" key="2">
    <source>
        <dbReference type="ARBA" id="ARBA00022705"/>
    </source>
</evidence>
<evidence type="ECO:0000256" key="5">
    <source>
        <dbReference type="ARBA" id="ARBA00022833"/>
    </source>
</evidence>
<feature type="domain" description="Primosomal protein N' 3' DNA-binding" evidence="10">
    <location>
        <begin position="35"/>
        <end position="127"/>
    </location>
</feature>
<protein>
    <recommendedName>
        <fullName evidence="8">Probable replication restart protein PriA</fullName>
    </recommendedName>
    <alternativeName>
        <fullName evidence="8">Putative ATP-dependent DNA helicase PriA</fullName>
    </alternativeName>
</protein>
<reference evidence="12" key="1">
    <citation type="submission" date="2017-11" db="EMBL/GenBank/DDBJ databases">
        <title>Otitis media/interna in a cat caused by the recently described species Corynebacterium provencense.</title>
        <authorList>
            <person name="Kittl S."/>
            <person name="Brodard I."/>
            <person name="Rychener L."/>
            <person name="Jores J."/>
            <person name="Roosje P."/>
            <person name="Gobeli Brawand S."/>
        </authorList>
    </citation>
    <scope>NUCLEOTIDE SEQUENCE [LARGE SCALE GENOMIC DNA]</scope>
    <source>
        <strain evidence="12">17KM38</strain>
    </source>
</reference>
<keyword evidence="2 8" id="KW-0235">DNA replication</keyword>
<dbReference type="Proteomes" id="UP000247696">
    <property type="component" value="Chromosome"/>
</dbReference>
<evidence type="ECO:0000256" key="9">
    <source>
        <dbReference type="SAM" id="MobiDB-lite"/>
    </source>
</evidence>
<feature type="binding site" evidence="8">
    <location>
        <position position="422"/>
    </location>
    <ligand>
        <name>Zn(2+)</name>
        <dbReference type="ChEBI" id="CHEBI:29105"/>
        <label>2</label>
    </ligand>
</feature>
<comment type="cofactor">
    <cofactor evidence="8">
        <name>Zn(2+)</name>
        <dbReference type="ChEBI" id="CHEBI:29105"/>
    </cofactor>
    <text evidence="8">Binds 2 zinc ions per subunit.</text>
</comment>
<feature type="binding site" evidence="8">
    <location>
        <position position="455"/>
    </location>
    <ligand>
        <name>Zn(2+)</name>
        <dbReference type="ChEBI" id="CHEBI:29105"/>
        <label>1</label>
    </ligand>
</feature>
<dbReference type="GO" id="GO:0006270">
    <property type="term" value="P:DNA replication initiation"/>
    <property type="evidence" value="ECO:0007669"/>
    <property type="project" value="TreeGrafter"/>
</dbReference>
<comment type="subunit">
    <text evidence="8">Component of the replication restart primosome.</text>
</comment>
<gene>
    <name evidence="11" type="primary">priA_1</name>
    <name evidence="8" type="synonym">priA</name>
    <name evidence="11" type="ORF">Csp1_13580</name>
</gene>
<dbReference type="GO" id="GO:0003677">
    <property type="term" value="F:DNA binding"/>
    <property type="evidence" value="ECO:0007669"/>
    <property type="project" value="UniProtKB-UniRule"/>
</dbReference>
<keyword evidence="1 8" id="KW-0639">Primosome</keyword>
<dbReference type="GO" id="GO:0006302">
    <property type="term" value="P:double-strand break repair"/>
    <property type="evidence" value="ECO:0007669"/>
    <property type="project" value="InterPro"/>
</dbReference>
<evidence type="ECO:0000256" key="7">
    <source>
        <dbReference type="ARBA" id="ARBA00023125"/>
    </source>
</evidence>
<evidence type="ECO:0000259" key="10">
    <source>
        <dbReference type="Pfam" id="PF17764"/>
    </source>
</evidence>
<dbReference type="GO" id="GO:0006269">
    <property type="term" value="P:DNA replication, synthesis of primer"/>
    <property type="evidence" value="ECO:0007669"/>
    <property type="project" value="UniProtKB-KW"/>
</dbReference>
<dbReference type="EMBL" id="CP024988">
    <property type="protein sequence ID" value="AWT26150.1"/>
    <property type="molecule type" value="Genomic_DNA"/>
</dbReference>
<feature type="binding site" evidence="8">
    <location>
        <position position="452"/>
    </location>
    <ligand>
        <name>Zn(2+)</name>
        <dbReference type="ChEBI" id="CHEBI:29105"/>
        <label>1</label>
    </ligand>
</feature>
<dbReference type="GO" id="GO:0043138">
    <property type="term" value="F:3'-5' DNA helicase activity"/>
    <property type="evidence" value="ECO:0007669"/>
    <property type="project" value="TreeGrafter"/>
</dbReference>
<keyword evidence="11" id="KW-0378">Hydrolase</keyword>
<proteinExistence type="inferred from homology"/>
<dbReference type="HAMAP" id="MF_00983">
    <property type="entry name" value="PriA"/>
    <property type="match status" value="1"/>
</dbReference>
<accession>A0A2Z3YSJ5</accession>
<dbReference type="RefSeq" id="WP_162620219.1">
    <property type="nucleotide sequence ID" value="NZ_CP024988.1"/>
</dbReference>
<dbReference type="GO" id="GO:0006310">
    <property type="term" value="P:DNA recombination"/>
    <property type="evidence" value="ECO:0007669"/>
    <property type="project" value="InterPro"/>
</dbReference>